<comment type="caution">
    <text evidence="2">The sequence shown here is derived from an EMBL/GenBank/DDBJ whole genome shotgun (WGS) entry which is preliminary data.</text>
</comment>
<keyword evidence="1" id="KW-0732">Signal</keyword>
<protein>
    <submittedName>
        <fullName evidence="2">Uncharacterized protein</fullName>
    </submittedName>
</protein>
<proteinExistence type="predicted"/>
<sequence>MKLMVWSAISSLYLLLPGPYAVAQSAAVQRIDCQLSAERPRTEDSSTDNTQSPRVLLAEDLEAMCQLNGQEPRTDDGAIATDDNPSPEHFSIPSLWWQQQVVGEAINSRLIDSWRAYGNTNLDSGASIQTEGSTPHVDIIVNGQLWPLLNYLERYSLINQFGESTKDYGYQLRVFTGNRLVGLHVCDFSDRNAATNEATYTPQCVVELNYFGQGAIRGRRQL</sequence>
<dbReference type="RefSeq" id="WP_163698686.1">
    <property type="nucleotide sequence ID" value="NZ_QXHD01000004.1"/>
</dbReference>
<keyword evidence="3" id="KW-1185">Reference proteome</keyword>
<feature type="chain" id="PRO_5026690669" evidence="1">
    <location>
        <begin position="24"/>
        <end position="222"/>
    </location>
</feature>
<dbReference type="AlphaFoldDB" id="A0A6M0RLN9"/>
<evidence type="ECO:0000256" key="1">
    <source>
        <dbReference type="SAM" id="SignalP"/>
    </source>
</evidence>
<accession>A0A6M0RLN9</accession>
<feature type="signal peptide" evidence="1">
    <location>
        <begin position="1"/>
        <end position="23"/>
    </location>
</feature>
<name>A0A6M0RLN9_9CYAN</name>
<reference evidence="2 3" key="1">
    <citation type="journal article" date="2020" name="Microb. Ecol.">
        <title>Ecogenomics of the Marine Benthic Filamentous Cyanobacterium Adonisia.</title>
        <authorList>
            <person name="Walter J.M."/>
            <person name="Coutinho F.H."/>
            <person name="Leomil L."/>
            <person name="Hargreaves P.I."/>
            <person name="Campeao M.E."/>
            <person name="Vieira V.V."/>
            <person name="Silva B.S."/>
            <person name="Fistarol G.O."/>
            <person name="Salomon P.S."/>
            <person name="Sawabe T."/>
            <person name="Mino S."/>
            <person name="Hosokawa M."/>
            <person name="Miyashita H."/>
            <person name="Maruyama F."/>
            <person name="van Verk M.C."/>
            <person name="Dutilh B.E."/>
            <person name="Thompson C.C."/>
            <person name="Thompson F.L."/>
        </authorList>
    </citation>
    <scope>NUCLEOTIDE SEQUENCE [LARGE SCALE GENOMIC DNA]</scope>
    <source>
        <strain evidence="2 3">CCMR0081</strain>
    </source>
</reference>
<dbReference type="EMBL" id="QXHD01000004">
    <property type="protein sequence ID" value="NEZ56683.1"/>
    <property type="molecule type" value="Genomic_DNA"/>
</dbReference>
<gene>
    <name evidence="2" type="ORF">DXZ20_13550</name>
</gene>
<evidence type="ECO:0000313" key="3">
    <source>
        <dbReference type="Proteomes" id="UP000481033"/>
    </source>
</evidence>
<evidence type="ECO:0000313" key="2">
    <source>
        <dbReference type="EMBL" id="NEZ56683.1"/>
    </source>
</evidence>
<dbReference type="Proteomes" id="UP000481033">
    <property type="component" value="Unassembled WGS sequence"/>
</dbReference>
<organism evidence="2 3">
    <name type="scientific">Adonisia turfae CCMR0081</name>
    <dbReference type="NCBI Taxonomy" id="2292702"/>
    <lineage>
        <taxon>Bacteria</taxon>
        <taxon>Bacillati</taxon>
        <taxon>Cyanobacteriota</taxon>
        <taxon>Adonisia</taxon>
        <taxon>Adonisia turfae</taxon>
    </lineage>
</organism>